<evidence type="ECO:0000256" key="5">
    <source>
        <dbReference type="ARBA" id="ARBA00022786"/>
    </source>
</evidence>
<dbReference type="GO" id="GO:0043161">
    <property type="term" value="P:proteasome-mediated ubiquitin-dependent protein catabolic process"/>
    <property type="evidence" value="ECO:0007669"/>
    <property type="project" value="TreeGrafter"/>
</dbReference>
<dbReference type="EC" id="2.3.2.27" evidence="2"/>
<evidence type="ECO:0000256" key="2">
    <source>
        <dbReference type="ARBA" id="ARBA00012483"/>
    </source>
</evidence>
<dbReference type="GO" id="GO:0061630">
    <property type="term" value="F:ubiquitin protein ligase activity"/>
    <property type="evidence" value="ECO:0007669"/>
    <property type="project" value="UniProtKB-EC"/>
</dbReference>
<dbReference type="SUPFAM" id="SSF57850">
    <property type="entry name" value="RING/U-box"/>
    <property type="match status" value="1"/>
</dbReference>
<dbReference type="SMART" id="SM00504">
    <property type="entry name" value="Ubox"/>
    <property type="match status" value="1"/>
</dbReference>
<evidence type="ECO:0000256" key="7">
    <source>
        <dbReference type="SAM" id="SignalP"/>
    </source>
</evidence>
<accession>A0A8T0E121</accession>
<evidence type="ECO:0000313" key="10">
    <source>
        <dbReference type="Proteomes" id="UP000807504"/>
    </source>
</evidence>
<keyword evidence="7" id="KW-0732">Signal</keyword>
<keyword evidence="10" id="KW-1185">Reference proteome</keyword>
<dbReference type="GO" id="GO:0030018">
    <property type="term" value="C:Z disc"/>
    <property type="evidence" value="ECO:0007669"/>
    <property type="project" value="TreeGrafter"/>
</dbReference>
<dbReference type="PANTHER" id="PTHR46803">
    <property type="entry name" value="E3 UBIQUITIN-PROTEIN LIGASE CHIP"/>
    <property type="match status" value="1"/>
</dbReference>
<dbReference type="AlphaFoldDB" id="A0A8T0E121"/>
<evidence type="ECO:0000256" key="6">
    <source>
        <dbReference type="SAM" id="Phobius"/>
    </source>
</evidence>
<feature type="signal peptide" evidence="7">
    <location>
        <begin position="1"/>
        <end position="24"/>
    </location>
</feature>
<dbReference type="InterPro" id="IPR003613">
    <property type="entry name" value="Ubox_domain"/>
</dbReference>
<organism evidence="9 10">
    <name type="scientific">Argiope bruennichi</name>
    <name type="common">Wasp spider</name>
    <name type="synonym">Aranea bruennichi</name>
    <dbReference type="NCBI Taxonomy" id="94029"/>
    <lineage>
        <taxon>Eukaryota</taxon>
        <taxon>Metazoa</taxon>
        <taxon>Ecdysozoa</taxon>
        <taxon>Arthropoda</taxon>
        <taxon>Chelicerata</taxon>
        <taxon>Arachnida</taxon>
        <taxon>Araneae</taxon>
        <taxon>Araneomorphae</taxon>
        <taxon>Entelegynae</taxon>
        <taxon>Araneoidea</taxon>
        <taxon>Araneidae</taxon>
        <taxon>Argiope</taxon>
    </lineage>
</organism>
<keyword evidence="4" id="KW-0677">Repeat</keyword>
<dbReference type="Pfam" id="PF18391">
    <property type="entry name" value="CHIP_TPR_N"/>
    <property type="match status" value="1"/>
</dbReference>
<keyword evidence="6" id="KW-0812">Transmembrane</keyword>
<sequence>MNYLVKCFKILLLIILHIIENVWSSPELYISNNAPSMLDSNITFTAILLNYEPKNQLTYVFDDGTLKKELKTRSHNVSLNRSFPSSLYKADFYSMNVSVLIDNLFYDKTIASNFSRFELKKDLIGEISVFRSGQSSVDVDEVAVGENVSLVVNLVDHSNFLQKAAIDYSWSIDFEKHQTLDNILIYNFTEVGSKDIKAFVTAVFPNNDFRYGFFERTITAKDPVTYVNISGNPFLYHGDKLNLNVTCNGSPPYQYCFQVLKRNASSTNFTCMNPSTFTTCHMEIIKYFQNDGMYQIGIYVSNDVQAITRVIEVMVYSVSIKPTLSTIIIPIVCSLLTLIIIAFGISYYVQHRNQLAVEVANFDFQDDSNSYTEKTFFENFFDSFACRSCTCSRLSCDNQTSDLAKDQRLNFGDDIASQLRIAKKKRWTVQEEKRIGQEIELQTYLNRLILEDKEREIAQLEAIGIRSQNEIVRLTEKFDRYQKDLNSMFDKIDERRMKRDVPDYLCGKISFDIMREPVITPSGITYDRKDIEEHLQVFGHFDPVLKPFGSRAIDPKSRFERSC</sequence>
<evidence type="ECO:0000313" key="9">
    <source>
        <dbReference type="EMBL" id="KAF8764056.1"/>
    </source>
</evidence>
<evidence type="ECO:0000256" key="3">
    <source>
        <dbReference type="ARBA" id="ARBA00022679"/>
    </source>
</evidence>
<comment type="caution">
    <text evidence="9">The sequence shown here is derived from an EMBL/GenBank/DDBJ whole genome shotgun (WGS) entry which is preliminary data.</text>
</comment>
<dbReference type="Gene3D" id="3.30.40.10">
    <property type="entry name" value="Zinc/RING finger domain, C3HC4 (zinc finger)"/>
    <property type="match status" value="1"/>
</dbReference>
<dbReference type="GO" id="GO:0071218">
    <property type="term" value="P:cellular response to misfolded protein"/>
    <property type="evidence" value="ECO:0007669"/>
    <property type="project" value="TreeGrafter"/>
</dbReference>
<keyword evidence="6" id="KW-1133">Transmembrane helix</keyword>
<keyword evidence="5" id="KW-0833">Ubl conjugation pathway</keyword>
<name>A0A8T0E121_ARGBR</name>
<dbReference type="PROSITE" id="PS51698">
    <property type="entry name" value="U_BOX"/>
    <property type="match status" value="1"/>
</dbReference>
<comment type="catalytic activity">
    <reaction evidence="1">
        <text>S-ubiquitinyl-[E2 ubiquitin-conjugating enzyme]-L-cysteine + [acceptor protein]-L-lysine = [E2 ubiquitin-conjugating enzyme]-L-cysteine + N(6)-ubiquitinyl-[acceptor protein]-L-lysine.</text>
        <dbReference type="EC" id="2.3.2.27"/>
    </reaction>
</comment>
<dbReference type="Pfam" id="PF04564">
    <property type="entry name" value="U-box"/>
    <property type="match status" value="1"/>
</dbReference>
<dbReference type="Proteomes" id="UP000807504">
    <property type="component" value="Unassembled WGS sequence"/>
</dbReference>
<gene>
    <name evidence="9" type="ORF">HNY73_022176</name>
</gene>
<dbReference type="GO" id="GO:0045862">
    <property type="term" value="P:positive regulation of proteolysis"/>
    <property type="evidence" value="ECO:0007669"/>
    <property type="project" value="TreeGrafter"/>
</dbReference>
<dbReference type="InterPro" id="IPR013083">
    <property type="entry name" value="Znf_RING/FYVE/PHD"/>
</dbReference>
<protein>
    <recommendedName>
        <fullName evidence="2">RING-type E3 ubiquitin transferase</fullName>
        <ecNumber evidence="2">2.3.2.27</ecNumber>
    </recommendedName>
</protein>
<feature type="transmembrane region" description="Helical" evidence="6">
    <location>
        <begin position="327"/>
        <end position="349"/>
    </location>
</feature>
<feature type="domain" description="U-box" evidence="8">
    <location>
        <begin position="500"/>
        <end position="563"/>
    </location>
</feature>
<dbReference type="InterPro" id="IPR041312">
    <property type="entry name" value="CHIP_TPR_N"/>
</dbReference>
<reference evidence="9" key="1">
    <citation type="journal article" date="2020" name="bioRxiv">
        <title>Chromosome-level reference genome of the European wasp spider Argiope bruennichi: a resource for studies on range expansion and evolutionary adaptation.</title>
        <authorList>
            <person name="Sheffer M.M."/>
            <person name="Hoppe A."/>
            <person name="Krehenwinkel H."/>
            <person name="Uhl G."/>
            <person name="Kuss A.W."/>
            <person name="Jensen L."/>
            <person name="Jensen C."/>
            <person name="Gillespie R.G."/>
            <person name="Hoff K.J."/>
            <person name="Prost S."/>
        </authorList>
    </citation>
    <scope>NUCLEOTIDE SEQUENCE</scope>
</reference>
<evidence type="ECO:0000259" key="8">
    <source>
        <dbReference type="PROSITE" id="PS51698"/>
    </source>
</evidence>
<evidence type="ECO:0000256" key="4">
    <source>
        <dbReference type="ARBA" id="ARBA00022737"/>
    </source>
</evidence>
<dbReference type="GO" id="GO:0000209">
    <property type="term" value="P:protein polyubiquitination"/>
    <property type="evidence" value="ECO:0007669"/>
    <property type="project" value="TreeGrafter"/>
</dbReference>
<dbReference type="GO" id="GO:0051087">
    <property type="term" value="F:protein-folding chaperone binding"/>
    <property type="evidence" value="ECO:0007669"/>
    <property type="project" value="TreeGrafter"/>
</dbReference>
<feature type="chain" id="PRO_5035846255" description="RING-type E3 ubiquitin transferase" evidence="7">
    <location>
        <begin position="25"/>
        <end position="563"/>
    </location>
</feature>
<evidence type="ECO:0000256" key="1">
    <source>
        <dbReference type="ARBA" id="ARBA00000900"/>
    </source>
</evidence>
<keyword evidence="3" id="KW-0808">Transferase</keyword>
<dbReference type="PANTHER" id="PTHR46803:SF2">
    <property type="entry name" value="E3 UBIQUITIN-PROTEIN LIGASE CHIP"/>
    <property type="match status" value="1"/>
</dbReference>
<keyword evidence="6" id="KW-0472">Membrane</keyword>
<dbReference type="GO" id="GO:0006515">
    <property type="term" value="P:protein quality control for misfolded or incompletely synthesized proteins"/>
    <property type="evidence" value="ECO:0007669"/>
    <property type="project" value="TreeGrafter"/>
</dbReference>
<reference evidence="9" key="2">
    <citation type="submission" date="2020-06" db="EMBL/GenBank/DDBJ databases">
        <authorList>
            <person name="Sheffer M."/>
        </authorList>
    </citation>
    <scope>NUCLEOTIDE SEQUENCE</scope>
</reference>
<proteinExistence type="predicted"/>
<dbReference type="Gene3D" id="6.10.140.2020">
    <property type="match status" value="1"/>
</dbReference>
<dbReference type="EMBL" id="JABXBU010002231">
    <property type="protein sequence ID" value="KAF8764056.1"/>
    <property type="molecule type" value="Genomic_DNA"/>
</dbReference>